<sequence>MQQVWPGSSYPLGATYDGNGTNFALFSEGAEKVELCLFDEDGTETCFELIDVDAFVWHAYLPNIQPGQRYGYRVHGEYDPANGKRFNASKLLLDPYAKAVEGQVDWGQPVFSYEFGDPDSFNDEDSAAHMMKGVVINPFFDWSGDRQPKTPYSETFIYEAHVKGLTQLHPDVPEELRGTYAGIAHPAVIDHLRKLGVTAIELMPVHQFVNDSTLEEKGLSNYWGYNTIAFLAPQNTYSSTGDHGQQVQEFKAMVKALHAAGIEVILDVVYNHTAEGNHMGPTLSMRGIDNEAYYRLEDDDKRYYTDYTGTGNSMNVGNPHTLQLIMDSLRYWVLEMHVDGFRFDLASTLAREFYEVDKLATFFELVQQDPVVSQVKLIAEPWDVGPGGYQVGNFPPQWTEWNGKYRDTVRDFWRGEPQALAEFASRLTGSADLYEHSGRFPVASINFVTAHDGFTLRDLVSYNEKHNEANGEDNNDGESHNRSSNMGVEGPTDDPEVLKRRAQQQRNFIATLLLSQGVPMLLHGDELGRTQGGNNNGYAQDNEITWVDWSNVDHPLIEFTAALARLRKQHPTFRRSRFFDGRPVKMEEGAPIPDVVWLRPDGSLMQPEDWDNGFGRAVGVFLNGQGIRERDRRGESISDDHFLVLFNAGDEPVDFVLPDFEYAPEWDAYVDTAGERANTEPLSPGETLPIEPKSLIVLREHHLPEPEVDHSVAASLTAQIQVVGPDDLPGQAPKPEL</sequence>
<keyword evidence="3" id="KW-0326">Glycosidase</keyword>
<dbReference type="GO" id="GO:0004135">
    <property type="term" value="F:amylo-alpha-1,6-glucosidase activity"/>
    <property type="evidence" value="ECO:0007669"/>
    <property type="project" value="InterPro"/>
</dbReference>
<dbReference type="Proteomes" id="UP000072189">
    <property type="component" value="Unassembled WGS sequence"/>
</dbReference>
<dbReference type="Gene3D" id="2.60.40.1180">
    <property type="entry name" value="Golgi alpha-mannosidase II"/>
    <property type="match status" value="1"/>
</dbReference>
<dbReference type="NCBIfam" id="TIGR02100">
    <property type="entry name" value="glgX_debranch"/>
    <property type="match status" value="1"/>
</dbReference>
<dbReference type="InterPro" id="IPR004193">
    <property type="entry name" value="Glyco_hydro_13_N"/>
</dbReference>
<feature type="region of interest" description="Disordered" evidence="4">
    <location>
        <begin position="466"/>
        <end position="495"/>
    </location>
</feature>
<evidence type="ECO:0000256" key="4">
    <source>
        <dbReference type="SAM" id="MobiDB-lite"/>
    </source>
</evidence>
<dbReference type="PANTHER" id="PTHR43002">
    <property type="entry name" value="GLYCOGEN DEBRANCHING ENZYME"/>
    <property type="match status" value="1"/>
</dbReference>
<dbReference type="InterPro" id="IPR017853">
    <property type="entry name" value="GH"/>
</dbReference>
<dbReference type="Gene3D" id="3.20.20.80">
    <property type="entry name" value="Glycosidases"/>
    <property type="match status" value="1"/>
</dbReference>
<protein>
    <submittedName>
        <fullName evidence="6">Glycogen debranching protein</fullName>
    </submittedName>
</protein>
<dbReference type="Pfam" id="PF02922">
    <property type="entry name" value="CBM_48"/>
    <property type="match status" value="1"/>
</dbReference>
<accession>A0A147F9W1</accession>
<dbReference type="Pfam" id="PF00128">
    <property type="entry name" value="Alpha-amylase"/>
    <property type="match status" value="1"/>
</dbReference>
<dbReference type="InterPro" id="IPR013783">
    <property type="entry name" value="Ig-like_fold"/>
</dbReference>
<evidence type="ECO:0000256" key="3">
    <source>
        <dbReference type="ARBA" id="ARBA00023295"/>
    </source>
</evidence>
<dbReference type="SMART" id="SM00642">
    <property type="entry name" value="Aamy"/>
    <property type="match status" value="1"/>
</dbReference>
<dbReference type="InterPro" id="IPR044505">
    <property type="entry name" value="GlgX_Isoamylase_N_E_set"/>
</dbReference>
<comment type="caution">
    <text evidence="6">The sequence shown here is derived from an EMBL/GenBank/DDBJ whole genome shotgun (WGS) entry which is preliminary data.</text>
</comment>
<dbReference type="EMBL" id="LDRV01000031">
    <property type="protein sequence ID" value="KTS13252.1"/>
    <property type="molecule type" value="Genomic_DNA"/>
</dbReference>
<proteinExistence type="inferred from homology"/>
<name>A0A147F9W1_MICTE</name>
<dbReference type="PATRIC" id="fig|2033.7.peg.1741"/>
<feature type="domain" description="Glycosyl hydrolase family 13 catalytic" evidence="5">
    <location>
        <begin position="167"/>
        <end position="567"/>
    </location>
</feature>
<keyword evidence="2" id="KW-0378">Hydrolase</keyword>
<dbReference type="InterPro" id="IPR014756">
    <property type="entry name" value="Ig_E-set"/>
</dbReference>
<evidence type="ECO:0000256" key="1">
    <source>
        <dbReference type="ARBA" id="ARBA00008061"/>
    </source>
</evidence>
<evidence type="ECO:0000259" key="5">
    <source>
        <dbReference type="SMART" id="SM00642"/>
    </source>
</evidence>
<dbReference type="CDD" id="cd02856">
    <property type="entry name" value="E_set_GDE_Isoamylase_N"/>
    <property type="match status" value="1"/>
</dbReference>
<evidence type="ECO:0000256" key="2">
    <source>
        <dbReference type="ARBA" id="ARBA00022801"/>
    </source>
</evidence>
<dbReference type="InterPro" id="IPR006047">
    <property type="entry name" value="GH13_cat_dom"/>
</dbReference>
<reference evidence="6 7" key="1">
    <citation type="journal article" date="2016" name="Front. Microbiol.">
        <title>Genomic Resource of Rice Seed Associated Bacteria.</title>
        <authorList>
            <person name="Midha S."/>
            <person name="Bansal K."/>
            <person name="Sharma S."/>
            <person name="Kumar N."/>
            <person name="Patil P.P."/>
            <person name="Chaudhry V."/>
            <person name="Patil P.B."/>
        </authorList>
    </citation>
    <scope>NUCLEOTIDE SEQUENCE [LARGE SCALE GENOMIC DNA]</scope>
    <source>
        <strain evidence="6 7">RSA3</strain>
    </source>
</reference>
<evidence type="ECO:0000313" key="7">
    <source>
        <dbReference type="Proteomes" id="UP000072189"/>
    </source>
</evidence>
<comment type="similarity">
    <text evidence="1">Belongs to the glycosyl hydrolase 13 family.</text>
</comment>
<evidence type="ECO:0000313" key="6">
    <source>
        <dbReference type="EMBL" id="KTS13252.1"/>
    </source>
</evidence>
<dbReference type="Gene3D" id="2.60.40.10">
    <property type="entry name" value="Immunoglobulins"/>
    <property type="match status" value="1"/>
</dbReference>
<dbReference type="GO" id="GO:0005980">
    <property type="term" value="P:glycogen catabolic process"/>
    <property type="evidence" value="ECO:0007669"/>
    <property type="project" value="InterPro"/>
</dbReference>
<dbReference type="SUPFAM" id="SSF81296">
    <property type="entry name" value="E set domains"/>
    <property type="match status" value="1"/>
</dbReference>
<dbReference type="SUPFAM" id="SSF51011">
    <property type="entry name" value="Glycosyl hydrolase domain"/>
    <property type="match status" value="1"/>
</dbReference>
<dbReference type="CDD" id="cd11326">
    <property type="entry name" value="AmyAc_Glg_debranch"/>
    <property type="match status" value="1"/>
</dbReference>
<dbReference type="InterPro" id="IPR011837">
    <property type="entry name" value="Glycogen_debranch_GlgX"/>
</dbReference>
<dbReference type="SUPFAM" id="SSF51445">
    <property type="entry name" value="(Trans)glycosidases"/>
    <property type="match status" value="1"/>
</dbReference>
<organism evidence="6 7">
    <name type="scientific">Microbacterium testaceum</name>
    <name type="common">Aureobacterium testaceum</name>
    <name type="synonym">Brevibacterium testaceum</name>
    <dbReference type="NCBI Taxonomy" id="2033"/>
    <lineage>
        <taxon>Bacteria</taxon>
        <taxon>Bacillati</taxon>
        <taxon>Actinomycetota</taxon>
        <taxon>Actinomycetes</taxon>
        <taxon>Micrococcales</taxon>
        <taxon>Microbacteriaceae</taxon>
        <taxon>Microbacterium</taxon>
    </lineage>
</organism>
<dbReference type="AlphaFoldDB" id="A0A147F9W1"/>
<dbReference type="InterPro" id="IPR013780">
    <property type="entry name" value="Glyco_hydro_b"/>
</dbReference>
<gene>
    <name evidence="6" type="ORF">RSA3_05710</name>
</gene>